<keyword evidence="2" id="KW-1185">Reference proteome</keyword>
<name>A0A1I1Y911_9BURK</name>
<proteinExistence type="predicted"/>
<dbReference type="EMBL" id="FOMQ01000016">
    <property type="protein sequence ID" value="SFE16051.1"/>
    <property type="molecule type" value="Genomic_DNA"/>
</dbReference>
<accession>A0A1I1Y911</accession>
<dbReference type="AlphaFoldDB" id="A0A1I1Y911"/>
<dbReference type="InterPro" id="IPR021295">
    <property type="entry name" value="DUF2867"/>
</dbReference>
<dbReference type="STRING" id="32040.SAMN04489710_11670"/>
<dbReference type="Pfam" id="PF11066">
    <property type="entry name" value="DUF2867"/>
    <property type="match status" value="1"/>
</dbReference>
<protein>
    <recommendedName>
        <fullName evidence="3">DUF2867 domain-containing protein</fullName>
    </recommendedName>
</protein>
<dbReference type="OrthoDB" id="7058586at2"/>
<reference evidence="2" key="1">
    <citation type="submission" date="2016-10" db="EMBL/GenBank/DDBJ databases">
        <authorList>
            <person name="Varghese N."/>
            <person name="Submissions S."/>
        </authorList>
    </citation>
    <scope>NUCLEOTIDE SEQUENCE [LARGE SCALE GENOMIC DNA]</scope>
    <source>
        <strain evidence="2">DSM 7481</strain>
    </source>
</reference>
<evidence type="ECO:0000313" key="2">
    <source>
        <dbReference type="Proteomes" id="UP000199517"/>
    </source>
</evidence>
<evidence type="ECO:0008006" key="3">
    <source>
        <dbReference type="Google" id="ProtNLM"/>
    </source>
</evidence>
<dbReference type="RefSeq" id="WP_092956299.1">
    <property type="nucleotide sequence ID" value="NZ_FOMQ01000016.1"/>
</dbReference>
<evidence type="ECO:0000313" key="1">
    <source>
        <dbReference type="EMBL" id="SFE16051.1"/>
    </source>
</evidence>
<sequence>MPQPHPPSGGTATPAAIPVPPGTVIASLLPGADFSDAYAIPDPRPHESALQTWLTLVADTPGWIEGLMGLRNRLVRLAGLRDLGPLRGNAAQWLRAPHTCRVGDRVGIFEVRHLSPNEVVMGQDDRHLDVNVSLLRSGPAAPGSAGGTLSLGTVVHVHNALGHAYMAAVVPFHRRIVRTLMVRASRLPPEGSGGR</sequence>
<dbReference type="Proteomes" id="UP000199517">
    <property type="component" value="Unassembled WGS sequence"/>
</dbReference>
<organism evidence="1 2">
    <name type="scientific">Paracidovorax konjaci</name>
    <dbReference type="NCBI Taxonomy" id="32040"/>
    <lineage>
        <taxon>Bacteria</taxon>
        <taxon>Pseudomonadati</taxon>
        <taxon>Pseudomonadota</taxon>
        <taxon>Betaproteobacteria</taxon>
        <taxon>Burkholderiales</taxon>
        <taxon>Comamonadaceae</taxon>
        <taxon>Paracidovorax</taxon>
    </lineage>
</organism>
<gene>
    <name evidence="1" type="ORF">SAMN04489710_11670</name>
</gene>